<evidence type="ECO:0000256" key="1">
    <source>
        <dbReference type="SAM" id="SignalP"/>
    </source>
</evidence>
<evidence type="ECO:0000313" key="3">
    <source>
        <dbReference type="Proteomes" id="UP000823775"/>
    </source>
</evidence>
<keyword evidence="3" id="KW-1185">Reference proteome</keyword>
<evidence type="ECO:0008006" key="4">
    <source>
        <dbReference type="Google" id="ProtNLM"/>
    </source>
</evidence>
<sequence length="85" mass="9642">MIKWHLSGTNDVLDGLAVFLLLHTVIMVAAQVEQETELPTHDSCIYLFFQNLIAQLGRIHKDGWGHVRLTHVAGGRPRRKERAKS</sequence>
<gene>
    <name evidence="2" type="ORF">HAX54_010308</name>
</gene>
<keyword evidence="1" id="KW-0732">Signal</keyword>
<name>A0ABS8X0J7_DATST</name>
<accession>A0ABS8X0J7</accession>
<feature type="signal peptide" evidence="1">
    <location>
        <begin position="1"/>
        <end position="30"/>
    </location>
</feature>
<feature type="chain" id="PRO_5046309104" description="Secreted protein" evidence="1">
    <location>
        <begin position="31"/>
        <end position="85"/>
    </location>
</feature>
<protein>
    <recommendedName>
        <fullName evidence="4">Secreted protein</fullName>
    </recommendedName>
</protein>
<evidence type="ECO:0000313" key="2">
    <source>
        <dbReference type="EMBL" id="MCE3217087.1"/>
    </source>
</evidence>
<dbReference type="Proteomes" id="UP000823775">
    <property type="component" value="Unassembled WGS sequence"/>
</dbReference>
<dbReference type="EMBL" id="JACEIK010015661">
    <property type="protein sequence ID" value="MCE3217087.1"/>
    <property type="molecule type" value="Genomic_DNA"/>
</dbReference>
<comment type="caution">
    <text evidence="2">The sequence shown here is derived from an EMBL/GenBank/DDBJ whole genome shotgun (WGS) entry which is preliminary data.</text>
</comment>
<reference evidence="2 3" key="1">
    <citation type="journal article" date="2021" name="BMC Genomics">
        <title>Datura genome reveals duplications of psychoactive alkaloid biosynthetic genes and high mutation rate following tissue culture.</title>
        <authorList>
            <person name="Rajewski A."/>
            <person name="Carter-House D."/>
            <person name="Stajich J."/>
            <person name="Litt A."/>
        </authorList>
    </citation>
    <scope>NUCLEOTIDE SEQUENCE [LARGE SCALE GENOMIC DNA]</scope>
    <source>
        <strain evidence="2">AR-01</strain>
    </source>
</reference>
<organism evidence="2 3">
    <name type="scientific">Datura stramonium</name>
    <name type="common">Jimsonweed</name>
    <name type="synonym">Common thornapple</name>
    <dbReference type="NCBI Taxonomy" id="4076"/>
    <lineage>
        <taxon>Eukaryota</taxon>
        <taxon>Viridiplantae</taxon>
        <taxon>Streptophyta</taxon>
        <taxon>Embryophyta</taxon>
        <taxon>Tracheophyta</taxon>
        <taxon>Spermatophyta</taxon>
        <taxon>Magnoliopsida</taxon>
        <taxon>eudicotyledons</taxon>
        <taxon>Gunneridae</taxon>
        <taxon>Pentapetalae</taxon>
        <taxon>asterids</taxon>
        <taxon>lamiids</taxon>
        <taxon>Solanales</taxon>
        <taxon>Solanaceae</taxon>
        <taxon>Solanoideae</taxon>
        <taxon>Datureae</taxon>
        <taxon>Datura</taxon>
    </lineage>
</organism>
<proteinExistence type="predicted"/>
<feature type="non-terminal residue" evidence="2">
    <location>
        <position position="85"/>
    </location>
</feature>